<protein>
    <recommendedName>
        <fullName evidence="4">AbrB family transcriptional regulator</fullName>
    </recommendedName>
</protein>
<dbReference type="Proteomes" id="UP000295244">
    <property type="component" value="Unassembled WGS sequence"/>
</dbReference>
<feature type="transmembrane region" description="Helical" evidence="1">
    <location>
        <begin position="298"/>
        <end position="319"/>
    </location>
</feature>
<comment type="caution">
    <text evidence="2">The sequence shown here is derived from an EMBL/GenBank/DDBJ whole genome shotgun (WGS) entry which is preliminary data.</text>
</comment>
<proteinExistence type="predicted"/>
<keyword evidence="1" id="KW-0472">Membrane</keyword>
<dbReference type="AlphaFoldDB" id="A0A4R1BL74"/>
<feature type="transmembrane region" description="Helical" evidence="1">
    <location>
        <begin position="213"/>
        <end position="232"/>
    </location>
</feature>
<evidence type="ECO:0000256" key="1">
    <source>
        <dbReference type="SAM" id="Phobius"/>
    </source>
</evidence>
<accession>A0A4R1BL74</accession>
<sequence length="321" mass="31814">MPAGVLTGALAGMGLGKVAMGLPPVPAPPEANAVLQVMVGIMVGLRMSRGAIRSGVRSLAPAVLVSAAMIAVGVAAALVAARLTSLDPVTALFAAAPGGLTEIVVVSAAFGADGAAVAAVHLARLLTAIAGINLLLAYLNRKESGTRRSAPPLWSESRGDWRRLGLATAAGAAGGTAGLLISIPAGGVIGALAGSAAFRLLTENPVPVRQYGLGVQLLGGMVIGLGLSAEFFAELVSLAGAGAILISAQMLLWISMSLLLARLFGQDNLTAAFAAAPGGMGEVIATASSAGANTVVVAFIHLVRLSTIIVVVPALISLFPN</sequence>
<keyword evidence="1" id="KW-0812">Transmembrane</keyword>
<feature type="transmembrane region" description="Helical" evidence="1">
    <location>
        <begin position="89"/>
        <end position="110"/>
    </location>
</feature>
<feature type="transmembrane region" description="Helical" evidence="1">
    <location>
        <begin position="59"/>
        <end position="83"/>
    </location>
</feature>
<dbReference type="PANTHER" id="PTHR38457:SF1">
    <property type="entry name" value="REGULATOR ABRB-RELATED"/>
    <property type="match status" value="1"/>
</dbReference>
<dbReference type="PANTHER" id="PTHR38457">
    <property type="entry name" value="REGULATOR ABRB-RELATED"/>
    <property type="match status" value="1"/>
</dbReference>
<keyword evidence="1" id="KW-1133">Transmembrane helix</keyword>
<dbReference type="OrthoDB" id="7157734at2"/>
<evidence type="ECO:0000313" key="3">
    <source>
        <dbReference type="Proteomes" id="UP000295244"/>
    </source>
</evidence>
<keyword evidence="3" id="KW-1185">Reference proteome</keyword>
<feature type="transmembrane region" description="Helical" evidence="1">
    <location>
        <begin position="179"/>
        <end position="201"/>
    </location>
</feature>
<feature type="transmembrane region" description="Helical" evidence="1">
    <location>
        <begin position="238"/>
        <end position="260"/>
    </location>
</feature>
<dbReference type="EMBL" id="SKBU01000013">
    <property type="protein sequence ID" value="TCJ18086.1"/>
    <property type="molecule type" value="Genomic_DNA"/>
</dbReference>
<reference evidence="2 3" key="1">
    <citation type="submission" date="2019-03" db="EMBL/GenBank/DDBJ databases">
        <title>Whole genome sequence of a novel Rubrobacter taiwanensis strain, isolated from Yellowstone National Park.</title>
        <authorList>
            <person name="Freed S."/>
            <person name="Ramaley R.F."/>
            <person name="Kyndt J.A."/>
        </authorList>
    </citation>
    <scope>NUCLEOTIDE SEQUENCE [LARGE SCALE GENOMIC DNA]</scope>
    <source>
        <strain evidence="2 3">Yellowstone</strain>
    </source>
</reference>
<gene>
    <name evidence="2" type="ORF">E0L93_06620</name>
</gene>
<feature type="transmembrane region" description="Helical" evidence="1">
    <location>
        <begin position="122"/>
        <end position="139"/>
    </location>
</feature>
<evidence type="ECO:0000313" key="2">
    <source>
        <dbReference type="EMBL" id="TCJ18086.1"/>
    </source>
</evidence>
<dbReference type="Pfam" id="PF05145">
    <property type="entry name" value="AbrB"/>
    <property type="match status" value="2"/>
</dbReference>
<dbReference type="GO" id="GO:0016020">
    <property type="term" value="C:membrane"/>
    <property type="evidence" value="ECO:0007669"/>
    <property type="project" value="InterPro"/>
</dbReference>
<dbReference type="InterPro" id="IPR007820">
    <property type="entry name" value="AbrB_fam"/>
</dbReference>
<evidence type="ECO:0008006" key="4">
    <source>
        <dbReference type="Google" id="ProtNLM"/>
    </source>
</evidence>
<organism evidence="2 3">
    <name type="scientific">Rubrobacter taiwanensis</name>
    <dbReference type="NCBI Taxonomy" id="185139"/>
    <lineage>
        <taxon>Bacteria</taxon>
        <taxon>Bacillati</taxon>
        <taxon>Actinomycetota</taxon>
        <taxon>Rubrobacteria</taxon>
        <taxon>Rubrobacterales</taxon>
        <taxon>Rubrobacteraceae</taxon>
        <taxon>Rubrobacter</taxon>
    </lineage>
</organism>
<dbReference type="GO" id="GO:0010468">
    <property type="term" value="P:regulation of gene expression"/>
    <property type="evidence" value="ECO:0007669"/>
    <property type="project" value="InterPro"/>
</dbReference>
<name>A0A4R1BL74_9ACTN</name>